<name>A0ABV3KDB3_9MICC</name>
<evidence type="ECO:0000256" key="3">
    <source>
        <dbReference type="ARBA" id="ARBA00022475"/>
    </source>
</evidence>
<feature type="region of interest" description="Disordered" evidence="7">
    <location>
        <begin position="210"/>
        <end position="231"/>
    </location>
</feature>
<dbReference type="Pfam" id="PF02706">
    <property type="entry name" value="Wzz"/>
    <property type="match status" value="1"/>
</dbReference>
<evidence type="ECO:0000313" key="10">
    <source>
        <dbReference type="EMBL" id="MEV8157768.1"/>
    </source>
</evidence>
<comment type="subcellular location">
    <subcellularLocation>
        <location evidence="1">Cell membrane</location>
        <topology evidence="1">Multi-pass membrane protein</topology>
    </subcellularLocation>
</comment>
<feature type="domain" description="Polysaccharide chain length determinant N-terminal" evidence="9">
    <location>
        <begin position="2"/>
        <end position="87"/>
    </location>
</feature>
<evidence type="ECO:0000259" key="9">
    <source>
        <dbReference type="Pfam" id="PF02706"/>
    </source>
</evidence>
<keyword evidence="4 8" id="KW-0812">Transmembrane</keyword>
<dbReference type="PANTHER" id="PTHR32309">
    <property type="entry name" value="TYROSINE-PROTEIN KINASE"/>
    <property type="match status" value="1"/>
</dbReference>
<evidence type="ECO:0000313" key="11">
    <source>
        <dbReference type="Proteomes" id="UP001553031"/>
    </source>
</evidence>
<evidence type="ECO:0000256" key="4">
    <source>
        <dbReference type="ARBA" id="ARBA00022692"/>
    </source>
</evidence>
<evidence type="ECO:0000256" key="1">
    <source>
        <dbReference type="ARBA" id="ARBA00004651"/>
    </source>
</evidence>
<keyword evidence="11" id="KW-1185">Reference proteome</keyword>
<keyword evidence="3" id="KW-1003">Cell membrane</keyword>
<dbReference type="InterPro" id="IPR050445">
    <property type="entry name" value="Bact_polysacc_biosynth/exp"/>
</dbReference>
<dbReference type="PANTHER" id="PTHR32309:SF13">
    <property type="entry name" value="FERRIC ENTEROBACTIN TRANSPORT PROTEIN FEPE"/>
    <property type="match status" value="1"/>
</dbReference>
<evidence type="ECO:0000256" key="6">
    <source>
        <dbReference type="ARBA" id="ARBA00023136"/>
    </source>
</evidence>
<comment type="caution">
    <text evidence="10">The sequence shown here is derived from an EMBL/GenBank/DDBJ whole genome shotgun (WGS) entry which is preliminary data.</text>
</comment>
<dbReference type="Proteomes" id="UP001553031">
    <property type="component" value="Unassembled WGS sequence"/>
</dbReference>
<protein>
    <submittedName>
        <fullName evidence="10">Wzz/FepE/Etk N-terminal domain-containing protein</fullName>
    </submittedName>
</protein>
<evidence type="ECO:0000256" key="8">
    <source>
        <dbReference type="SAM" id="Phobius"/>
    </source>
</evidence>
<keyword evidence="6 8" id="KW-0472">Membrane</keyword>
<reference evidence="10 11" key="1">
    <citation type="submission" date="2024-06" db="EMBL/GenBank/DDBJ databases">
        <title>The Natural Products Discovery Center: Release of the First 8490 Sequenced Strains for Exploring Actinobacteria Biosynthetic Diversity.</title>
        <authorList>
            <person name="Kalkreuter E."/>
            <person name="Kautsar S.A."/>
            <person name="Yang D."/>
            <person name="Bader C.D."/>
            <person name="Teijaro C.N."/>
            <person name="Fluegel L."/>
            <person name="Davis C.M."/>
            <person name="Simpson J.R."/>
            <person name="Lauterbach L."/>
            <person name="Steele A.D."/>
            <person name="Gui C."/>
            <person name="Meng S."/>
            <person name="Li G."/>
            <person name="Viehrig K."/>
            <person name="Ye F."/>
            <person name="Su P."/>
            <person name="Kiefer A.F."/>
            <person name="Nichols A."/>
            <person name="Cepeda A.J."/>
            <person name="Yan W."/>
            <person name="Fan B."/>
            <person name="Jiang Y."/>
            <person name="Adhikari A."/>
            <person name="Zheng C.-J."/>
            <person name="Schuster L."/>
            <person name="Cowan T.M."/>
            <person name="Smanski M.J."/>
            <person name="Chevrette M.G."/>
            <person name="De Carvalho L.P.S."/>
            <person name="Shen B."/>
        </authorList>
    </citation>
    <scope>NUCLEOTIDE SEQUENCE [LARGE SCALE GENOMIC DNA]</scope>
    <source>
        <strain evidence="10 11">NPDC079179</strain>
    </source>
</reference>
<feature type="transmembrane region" description="Helical" evidence="8">
    <location>
        <begin position="178"/>
        <end position="199"/>
    </location>
</feature>
<proteinExistence type="inferred from homology"/>
<dbReference type="InterPro" id="IPR003856">
    <property type="entry name" value="LPS_length_determ_N"/>
</dbReference>
<organism evidence="10 11">
    <name type="scientific">Kocuria salsicia</name>
    <dbReference type="NCBI Taxonomy" id="664639"/>
    <lineage>
        <taxon>Bacteria</taxon>
        <taxon>Bacillati</taxon>
        <taxon>Actinomycetota</taxon>
        <taxon>Actinomycetes</taxon>
        <taxon>Micrococcales</taxon>
        <taxon>Micrococcaceae</taxon>
        <taxon>Kocuria</taxon>
    </lineage>
</organism>
<gene>
    <name evidence="10" type="ORF">AB0O96_06115</name>
</gene>
<sequence length="231" mass="24242">MNLSQYVRCLKDMWLLVVLTTVVGVLLGTAAGLLMPKSYESQAQVFVNVANPRSVTDLQMGEQFAVARAASYARVATTNSVLQPVVDTVHLDETPEELAESGVVATNQPNTAMITLTATGTSAQQAADIAQATADSLVEVSRSLETIPQAQDGQQPANVKLNVVQKAAVPQKSSGPSAAVNAALGALVGLIAGLLLVLLRGGRSLRARERAGAEHRATRRARAAVDDSHEH</sequence>
<comment type="similarity">
    <text evidence="2">Belongs to the CpsC/CapA family.</text>
</comment>
<dbReference type="RefSeq" id="WP_144942344.1">
    <property type="nucleotide sequence ID" value="NZ_JBFAEN010000002.1"/>
</dbReference>
<evidence type="ECO:0000256" key="7">
    <source>
        <dbReference type="SAM" id="MobiDB-lite"/>
    </source>
</evidence>
<accession>A0ABV3KDB3</accession>
<evidence type="ECO:0000256" key="5">
    <source>
        <dbReference type="ARBA" id="ARBA00022989"/>
    </source>
</evidence>
<keyword evidence="5 8" id="KW-1133">Transmembrane helix</keyword>
<evidence type="ECO:0000256" key="2">
    <source>
        <dbReference type="ARBA" id="ARBA00006683"/>
    </source>
</evidence>
<dbReference type="EMBL" id="JBFBLL010000003">
    <property type="protein sequence ID" value="MEV8157768.1"/>
    <property type="molecule type" value="Genomic_DNA"/>
</dbReference>
<feature type="transmembrane region" description="Helical" evidence="8">
    <location>
        <begin position="12"/>
        <end position="35"/>
    </location>
</feature>